<proteinExistence type="predicted"/>
<evidence type="ECO:0000313" key="1">
    <source>
        <dbReference type="EMBL" id="CAB3985827.1"/>
    </source>
</evidence>
<reference evidence="1" key="1">
    <citation type="submission" date="2020-04" db="EMBL/GenBank/DDBJ databases">
        <authorList>
            <person name="Alioto T."/>
            <person name="Alioto T."/>
            <person name="Gomez Garrido J."/>
        </authorList>
    </citation>
    <scope>NUCLEOTIDE SEQUENCE</scope>
    <source>
        <strain evidence="1">A484AB</strain>
    </source>
</reference>
<organism evidence="1 2">
    <name type="scientific">Paramuricea clavata</name>
    <name type="common">Red gorgonian</name>
    <name type="synonym">Violescent sea-whip</name>
    <dbReference type="NCBI Taxonomy" id="317549"/>
    <lineage>
        <taxon>Eukaryota</taxon>
        <taxon>Metazoa</taxon>
        <taxon>Cnidaria</taxon>
        <taxon>Anthozoa</taxon>
        <taxon>Octocorallia</taxon>
        <taxon>Malacalcyonacea</taxon>
        <taxon>Plexauridae</taxon>
        <taxon>Paramuricea</taxon>
    </lineage>
</organism>
<keyword evidence="2" id="KW-1185">Reference proteome</keyword>
<evidence type="ECO:0000313" key="2">
    <source>
        <dbReference type="Proteomes" id="UP001152795"/>
    </source>
</evidence>
<dbReference type="Proteomes" id="UP001152795">
    <property type="component" value="Unassembled WGS sequence"/>
</dbReference>
<accession>A0A7D9HLV7</accession>
<dbReference type="EMBL" id="CACRXK020000929">
    <property type="protein sequence ID" value="CAB3985827.1"/>
    <property type="molecule type" value="Genomic_DNA"/>
</dbReference>
<protein>
    <submittedName>
        <fullName evidence="1">Uncharacterized protein</fullName>
    </submittedName>
</protein>
<dbReference type="AlphaFoldDB" id="A0A7D9HLV7"/>
<comment type="caution">
    <text evidence="1">The sequence shown here is derived from an EMBL/GenBank/DDBJ whole genome shotgun (WGS) entry which is preliminary data.</text>
</comment>
<name>A0A7D9HLV7_PARCT</name>
<gene>
    <name evidence="1" type="ORF">PACLA_8A076989</name>
</gene>
<sequence length="247" mass="28530">MCQSKRFIPTSHEIKIILRCADKTKILFGNAGHCGAANVHFDDFKITIPGMKPKLQLSQAINQAMIQNGEEGKYYVTTHRFVPTPVLAQTQRIDLNDLFTGARPTRVITYMKLQTRYNGAHNLNPNLIAFPDLQFYGLKINEAFVQPLVQNSREAYRNFRTILNRRYDEMPFSHKDYQSSYGIIVTDLSENKDSFNQVLPNSTIGVISLEMRFNQPLAHQYQLINIAEFRNQLFVGYQNQAHTKYDF</sequence>